<gene>
    <name evidence="2" type="ORF">ADL15_45420</name>
</gene>
<dbReference type="Gene3D" id="2.130.10.10">
    <property type="entry name" value="YVTN repeat-like/Quinoprotein amine dehydrogenase"/>
    <property type="match status" value="1"/>
</dbReference>
<evidence type="ECO:0000313" key="2">
    <source>
        <dbReference type="EMBL" id="KUL23636.1"/>
    </source>
</evidence>
<keyword evidence="3" id="KW-1185">Reference proteome</keyword>
<sequence>MINEVRLDGLHRVLPAAGLGWLVTESDTDTVSLLDHDLQLVRRVSLPFTVPRLNASATSRFVAIADSHELVVLDRTGDISWRRPWHRCGADPTDTDVPFHIDTDDILWIRVAATGELVALDAATGAEIDRVTLTGPDAAWFVHRPADTSTGLGFLHPDPSPSALIRLDSGRITLRPLHGLDLADFSPDGSRYLTMSIDGFLSVRELVTESVLAQRHVDDLPDLPSRIRFDNWSVEYPALFLTDEIIMVPLAPRDYSSDDEHLLLSARSLRYRARTDYPTRRWPGPLVSAESSGRWLTHDHEESTLRLWQIGNTTPPPASPRAESTPLDDAPMPGQIAFF</sequence>
<dbReference type="Proteomes" id="UP000053244">
    <property type="component" value="Unassembled WGS sequence"/>
</dbReference>
<feature type="region of interest" description="Disordered" evidence="1">
    <location>
        <begin position="311"/>
        <end position="330"/>
    </location>
</feature>
<organism evidence="2 3">
    <name type="scientific">Actinoplanes awajinensis subsp. mycoplanecinus</name>
    <dbReference type="NCBI Taxonomy" id="135947"/>
    <lineage>
        <taxon>Bacteria</taxon>
        <taxon>Bacillati</taxon>
        <taxon>Actinomycetota</taxon>
        <taxon>Actinomycetes</taxon>
        <taxon>Micromonosporales</taxon>
        <taxon>Micromonosporaceae</taxon>
        <taxon>Actinoplanes</taxon>
    </lineage>
</organism>
<name>A0A117MLA1_9ACTN</name>
<reference evidence="2 3" key="1">
    <citation type="submission" date="2015-10" db="EMBL/GenBank/DDBJ databases">
        <authorList>
            <person name="Gilbert D.G."/>
        </authorList>
    </citation>
    <scope>NUCLEOTIDE SEQUENCE [LARGE SCALE GENOMIC DNA]</scope>
    <source>
        <strain evidence="2 3">NRRL B-16712</strain>
    </source>
</reference>
<dbReference type="EMBL" id="LLZH01000330">
    <property type="protein sequence ID" value="KUL23636.1"/>
    <property type="molecule type" value="Genomic_DNA"/>
</dbReference>
<comment type="caution">
    <text evidence="2">The sequence shown here is derived from an EMBL/GenBank/DDBJ whole genome shotgun (WGS) entry which is preliminary data.</text>
</comment>
<dbReference type="InterPro" id="IPR015943">
    <property type="entry name" value="WD40/YVTN_repeat-like_dom_sf"/>
</dbReference>
<dbReference type="AlphaFoldDB" id="A0A117MLA1"/>
<proteinExistence type="predicted"/>
<dbReference type="SUPFAM" id="SSF50998">
    <property type="entry name" value="Quinoprotein alcohol dehydrogenase-like"/>
    <property type="match status" value="1"/>
</dbReference>
<evidence type="ECO:0000256" key="1">
    <source>
        <dbReference type="SAM" id="MobiDB-lite"/>
    </source>
</evidence>
<accession>A0A117MLA1</accession>
<protein>
    <submittedName>
        <fullName evidence="2">Uncharacterized protein</fullName>
    </submittedName>
</protein>
<dbReference type="InterPro" id="IPR011047">
    <property type="entry name" value="Quinoprotein_ADH-like_sf"/>
</dbReference>
<evidence type="ECO:0000313" key="3">
    <source>
        <dbReference type="Proteomes" id="UP000053244"/>
    </source>
</evidence>